<sequence>MGFILPCSLFSRGVPPHVFSLSLCFLAFCASRLQPTEGLLYGQPAARPVAAWWSLWRSRPQETPGPVSRPGLHRRFPQDPAGPKIVGLVPPHRRSRLPSRCSNSSTNLPTGGTGRDATAAEASRETTHGAERQRNERHFRVQSSSASETAFSEAQTGKSAERRVSLSPHLAAILPRDEEKQARKQSWLKYVPLWPPWKARYTNRSLEEKLVCVPVYVVVNRFGAPFLSPPSPALLAELQRQKREGREFSLPHQVAVAFLDGEDATAYLHELVQSNPGGPQVDARLYCLPLSTIWEQQRRVLLDSRGTSQSEDAREESRFSLQRLFFDSGEEEEEKAREREEAGKQGAQPQLLWQIAPSAKQVQNARRHSRLSGFREEAEIPLFYVDDLVVERDGDSVLPLFFSLEDLQKAWDDQREKEELEERERERQQRPRVGPGEDDVKHKEEREREKRRQRLRQKPPVKVMNLLKLLLVQAVQPNGDKVAAGRWGFVPSSASLAFLEKEKSRGVAPARLLFSPDDAGQD</sequence>
<accession>A0A0F7U6X6</accession>
<name>A0A0F7U6X6_NEOCL</name>
<feature type="region of interest" description="Disordered" evidence="4">
    <location>
        <begin position="418"/>
        <end position="457"/>
    </location>
</feature>
<evidence type="ECO:0000256" key="3">
    <source>
        <dbReference type="ARBA" id="ARBA00022640"/>
    </source>
</evidence>
<organism evidence="6">
    <name type="scientific">Neospora caninum (strain Liverpool)</name>
    <dbReference type="NCBI Taxonomy" id="572307"/>
    <lineage>
        <taxon>Eukaryota</taxon>
        <taxon>Sar</taxon>
        <taxon>Alveolata</taxon>
        <taxon>Apicomplexa</taxon>
        <taxon>Conoidasida</taxon>
        <taxon>Coccidia</taxon>
        <taxon>Eucoccidiorida</taxon>
        <taxon>Eimeriorina</taxon>
        <taxon>Sarcocystidae</taxon>
        <taxon>Neospora</taxon>
    </lineage>
</organism>
<feature type="compositionally biased region" description="Low complexity" evidence="4">
    <location>
        <begin position="142"/>
        <end position="156"/>
    </location>
</feature>
<evidence type="ECO:0008006" key="7">
    <source>
        <dbReference type="Google" id="ProtNLM"/>
    </source>
</evidence>
<dbReference type="GO" id="GO:0015031">
    <property type="term" value="P:protein transport"/>
    <property type="evidence" value="ECO:0007669"/>
    <property type="project" value="InterPro"/>
</dbReference>
<feature type="compositionally biased region" description="Basic and acidic residues" evidence="4">
    <location>
        <begin position="122"/>
        <end position="139"/>
    </location>
</feature>
<feature type="compositionally biased region" description="Basic and acidic residues" evidence="4">
    <location>
        <begin position="438"/>
        <end position="450"/>
    </location>
</feature>
<dbReference type="GO" id="GO:0009507">
    <property type="term" value="C:chloroplast"/>
    <property type="evidence" value="ECO:0007669"/>
    <property type="project" value="UniProtKB-SubCell"/>
</dbReference>
<feature type="compositionally biased region" description="Polar residues" evidence="4">
    <location>
        <begin position="100"/>
        <end position="110"/>
    </location>
</feature>
<gene>
    <name evidence="6" type="ORF">BN1204_014390</name>
</gene>
<dbReference type="PANTHER" id="PTHR33926">
    <property type="entry name" value="PROTEIN TIC 22, CHLOROPLASTIC"/>
    <property type="match status" value="1"/>
</dbReference>
<feature type="signal peptide" evidence="5">
    <location>
        <begin position="1"/>
        <end position="38"/>
    </location>
</feature>
<evidence type="ECO:0000256" key="5">
    <source>
        <dbReference type="SAM" id="SignalP"/>
    </source>
</evidence>
<dbReference type="EMBL" id="LN714479">
    <property type="protein sequence ID" value="CEL65599.1"/>
    <property type="molecule type" value="Genomic_DNA"/>
</dbReference>
<dbReference type="InterPro" id="IPR007378">
    <property type="entry name" value="Tic22-like"/>
</dbReference>
<dbReference type="Gene3D" id="3.40.1350.100">
    <property type="match status" value="2"/>
</dbReference>
<evidence type="ECO:0000256" key="2">
    <source>
        <dbReference type="ARBA" id="ARBA00022528"/>
    </source>
</evidence>
<comment type="subcellular location">
    <subcellularLocation>
        <location evidence="1">Plastid</location>
        <location evidence="1">Chloroplast</location>
    </subcellularLocation>
</comment>
<feature type="compositionally biased region" description="Basic and acidic residues" evidence="4">
    <location>
        <begin position="418"/>
        <end position="429"/>
    </location>
</feature>
<reference evidence="6" key="1">
    <citation type="journal article" date="2015" name="PLoS ONE">
        <title>Comprehensive Evaluation of Toxoplasma gondii VEG and Neospora caninum LIV Genomes with Tachyzoite Stage Transcriptome and Proteome Defines Novel Transcript Features.</title>
        <authorList>
            <person name="Ramaprasad A."/>
            <person name="Mourier T."/>
            <person name="Naeem R."/>
            <person name="Malas T.B."/>
            <person name="Moussa E."/>
            <person name="Panigrahi A."/>
            <person name="Vermont S.J."/>
            <person name="Otto T.D."/>
            <person name="Wastling J."/>
            <person name="Pain A."/>
        </authorList>
    </citation>
    <scope>NUCLEOTIDE SEQUENCE</scope>
    <source>
        <strain evidence="6">Liverpool</strain>
    </source>
</reference>
<keyword evidence="5" id="KW-0732">Signal</keyword>
<evidence type="ECO:0000256" key="4">
    <source>
        <dbReference type="SAM" id="MobiDB-lite"/>
    </source>
</evidence>
<keyword evidence="3" id="KW-0934">Plastid</keyword>
<evidence type="ECO:0000313" key="6">
    <source>
        <dbReference type="EMBL" id="CEL65599.1"/>
    </source>
</evidence>
<keyword evidence="2" id="KW-0150">Chloroplast</keyword>
<protein>
    <recommendedName>
        <fullName evidence="7">Tic22-like family protein</fullName>
    </recommendedName>
</protein>
<feature type="chain" id="PRO_5002523279" description="Tic22-like family protein" evidence="5">
    <location>
        <begin position="39"/>
        <end position="522"/>
    </location>
</feature>
<dbReference type="PANTHER" id="PTHR33926:SF4">
    <property type="entry name" value="PROTEIN TIC 22, CHLOROPLASTIC"/>
    <property type="match status" value="1"/>
</dbReference>
<dbReference type="AlphaFoldDB" id="A0A0F7U6X6"/>
<evidence type="ECO:0000256" key="1">
    <source>
        <dbReference type="ARBA" id="ARBA00004229"/>
    </source>
</evidence>
<feature type="region of interest" description="Disordered" evidence="4">
    <location>
        <begin position="60"/>
        <end position="165"/>
    </location>
</feature>
<proteinExistence type="predicted"/>